<keyword evidence="3" id="KW-1185">Reference proteome</keyword>
<dbReference type="Proteomes" id="UP000254711">
    <property type="component" value="Unassembled WGS sequence"/>
</dbReference>
<proteinExistence type="predicted"/>
<evidence type="ECO:0000256" key="1">
    <source>
        <dbReference type="SAM" id="SignalP"/>
    </source>
</evidence>
<dbReference type="EMBL" id="QQSY01000005">
    <property type="protein sequence ID" value="RDI97497.1"/>
    <property type="molecule type" value="Genomic_DNA"/>
</dbReference>
<name>A0A370K4Z5_9GAMM</name>
<reference evidence="2 3" key="1">
    <citation type="submission" date="2018-07" db="EMBL/GenBank/DDBJ databases">
        <title>Dyella solisilvae sp. nov., isolated from the pine and broad-leaved mixed forest soil.</title>
        <authorList>
            <person name="Gao Z."/>
            <person name="Qiu L."/>
        </authorList>
    </citation>
    <scope>NUCLEOTIDE SEQUENCE [LARGE SCALE GENOMIC DNA]</scope>
    <source>
        <strain evidence="2 3">DHG54</strain>
    </source>
</reference>
<feature type="chain" id="PRO_5016993741" evidence="1">
    <location>
        <begin position="25"/>
        <end position="177"/>
    </location>
</feature>
<organism evidence="2 3">
    <name type="scientific">Dyella solisilvae</name>
    <dbReference type="NCBI Taxonomy" id="1920168"/>
    <lineage>
        <taxon>Bacteria</taxon>
        <taxon>Pseudomonadati</taxon>
        <taxon>Pseudomonadota</taxon>
        <taxon>Gammaproteobacteria</taxon>
        <taxon>Lysobacterales</taxon>
        <taxon>Rhodanobacteraceae</taxon>
        <taxon>Dyella</taxon>
    </lineage>
</organism>
<evidence type="ECO:0000313" key="3">
    <source>
        <dbReference type="Proteomes" id="UP000254711"/>
    </source>
</evidence>
<gene>
    <name evidence="2" type="ORF">DVT68_17310</name>
</gene>
<dbReference type="RefSeq" id="WP_114826393.1">
    <property type="nucleotide sequence ID" value="NZ_QQSY01000005.1"/>
</dbReference>
<comment type="caution">
    <text evidence="2">The sequence shown here is derived from an EMBL/GenBank/DDBJ whole genome shotgun (WGS) entry which is preliminary data.</text>
</comment>
<protein>
    <submittedName>
        <fullName evidence="2">Uncharacterized protein</fullName>
    </submittedName>
</protein>
<keyword evidence="1" id="KW-0732">Signal</keyword>
<evidence type="ECO:0000313" key="2">
    <source>
        <dbReference type="EMBL" id="RDI97497.1"/>
    </source>
</evidence>
<accession>A0A370K4Z5</accession>
<dbReference type="OrthoDB" id="6555706at2"/>
<sequence>MKRRMFLSLALASSSLWVTSPLRAAKTTQARSLIRAAPPFRTAKDVADAVDRRGARAFLMSLSAEDTEFLYERIGLGGPDWVALAPRLAPGADGADAEGLSIELAHALPRNAAAVLKVLDPIEGDDRILATSRVCSIPFIEGVPHNYKIMARRALSQVRDPTLQAAKRRCLAVLNQS</sequence>
<feature type="signal peptide" evidence="1">
    <location>
        <begin position="1"/>
        <end position="24"/>
    </location>
</feature>
<dbReference type="AlphaFoldDB" id="A0A370K4Z5"/>